<proteinExistence type="predicted"/>
<dbReference type="Proteomes" id="UP000742631">
    <property type="component" value="Unassembled WGS sequence"/>
</dbReference>
<feature type="compositionally biased region" description="Basic residues" evidence="1">
    <location>
        <begin position="12"/>
        <end position="22"/>
    </location>
</feature>
<feature type="signal peptide" evidence="2">
    <location>
        <begin position="1"/>
        <end position="40"/>
    </location>
</feature>
<accession>A0A921E307</accession>
<gene>
    <name evidence="3" type="ORF">K8W01_07820</name>
</gene>
<keyword evidence="2" id="KW-0732">Signal</keyword>
<feature type="compositionally biased region" description="Polar residues" evidence="1">
    <location>
        <begin position="241"/>
        <end position="258"/>
    </location>
</feature>
<sequence length="408" mass="40572">MSDGRAAPERPPRHRSLARRKRAGRAVAALLSLAALPVRAAEPPPPEPVALPFRIKAMRGPGSDVALAVATSGLLPVAHARSGASADPKAGAGPTQPPVVVVWGEGGGAVLSLDGDSLRTTLVGAEAIEGFATAETPRGAVPGSRRALEGPLSAYLTGPTRALGGAPGQGTVLTLRERQPLGVTAEPKAVPVATQTLAPGPDRVFAGRPPRIASFDGRPAVVAVTAQGPAGSGLAVAVKSPSEQPAGQPASWTLSAQTPPQAGEGPEGAPLALAGIADFAGTGRPQIAAIRAPEGKGLLQLWRYAEGTLSLSGEWPGYAGPVAGEEADLATPVLRGGGEPPDLALPVSGRGALVLLSLKGGQPRERLRVALPAPAAFGVAALEAGGTARTILVGLADGRVVALPAGAP</sequence>
<feature type="chain" id="PRO_5037851118" evidence="2">
    <location>
        <begin position="41"/>
        <end position="408"/>
    </location>
</feature>
<evidence type="ECO:0000256" key="2">
    <source>
        <dbReference type="SAM" id="SignalP"/>
    </source>
</evidence>
<comment type="caution">
    <text evidence="3">The sequence shown here is derived from an EMBL/GenBank/DDBJ whole genome shotgun (WGS) entry which is preliminary data.</text>
</comment>
<feature type="compositionally biased region" description="Low complexity" evidence="1">
    <location>
        <begin position="259"/>
        <end position="269"/>
    </location>
</feature>
<protein>
    <submittedName>
        <fullName evidence="3">Uncharacterized protein</fullName>
    </submittedName>
</protein>
<organism evidence="3 4">
    <name type="scientific">Methylorubrum populi</name>
    <dbReference type="NCBI Taxonomy" id="223967"/>
    <lineage>
        <taxon>Bacteria</taxon>
        <taxon>Pseudomonadati</taxon>
        <taxon>Pseudomonadota</taxon>
        <taxon>Alphaproteobacteria</taxon>
        <taxon>Hyphomicrobiales</taxon>
        <taxon>Methylobacteriaceae</taxon>
        <taxon>Methylorubrum</taxon>
    </lineage>
</organism>
<name>A0A921E307_9HYPH</name>
<evidence type="ECO:0000256" key="1">
    <source>
        <dbReference type="SAM" id="MobiDB-lite"/>
    </source>
</evidence>
<reference evidence="3" key="2">
    <citation type="submission" date="2021-09" db="EMBL/GenBank/DDBJ databases">
        <authorList>
            <person name="Gilroy R."/>
        </authorList>
    </citation>
    <scope>NUCLEOTIDE SEQUENCE</scope>
    <source>
        <strain evidence="3">316</strain>
    </source>
</reference>
<evidence type="ECO:0000313" key="4">
    <source>
        <dbReference type="Proteomes" id="UP000742631"/>
    </source>
</evidence>
<dbReference type="EMBL" id="DYYG01000025">
    <property type="protein sequence ID" value="HJE23552.1"/>
    <property type="molecule type" value="Genomic_DNA"/>
</dbReference>
<evidence type="ECO:0000313" key="3">
    <source>
        <dbReference type="EMBL" id="HJE23552.1"/>
    </source>
</evidence>
<feature type="region of interest" description="Disordered" evidence="1">
    <location>
        <begin position="1"/>
        <end position="22"/>
    </location>
</feature>
<feature type="compositionally biased region" description="Basic and acidic residues" evidence="1">
    <location>
        <begin position="1"/>
        <end position="11"/>
    </location>
</feature>
<dbReference type="AlphaFoldDB" id="A0A921E307"/>
<reference evidence="3" key="1">
    <citation type="journal article" date="2021" name="PeerJ">
        <title>Extensive microbial diversity within the chicken gut microbiome revealed by metagenomics and culture.</title>
        <authorList>
            <person name="Gilroy R."/>
            <person name="Ravi A."/>
            <person name="Getino M."/>
            <person name="Pursley I."/>
            <person name="Horton D.L."/>
            <person name="Alikhan N.F."/>
            <person name="Baker D."/>
            <person name="Gharbi K."/>
            <person name="Hall N."/>
            <person name="Watson M."/>
            <person name="Adriaenssens E.M."/>
            <person name="Foster-Nyarko E."/>
            <person name="Jarju S."/>
            <person name="Secka A."/>
            <person name="Antonio M."/>
            <person name="Oren A."/>
            <person name="Chaudhuri R.R."/>
            <person name="La Ragione R."/>
            <person name="Hildebrand F."/>
            <person name="Pallen M.J."/>
        </authorList>
    </citation>
    <scope>NUCLEOTIDE SEQUENCE</scope>
    <source>
        <strain evidence="3">316</strain>
    </source>
</reference>
<feature type="region of interest" description="Disordered" evidence="1">
    <location>
        <begin position="239"/>
        <end position="269"/>
    </location>
</feature>